<gene>
    <name evidence="8" type="ORF">FHS29_004861</name>
</gene>
<dbReference type="AlphaFoldDB" id="A0A841CMV2"/>
<evidence type="ECO:0000256" key="1">
    <source>
        <dbReference type="ARBA" id="ARBA00005820"/>
    </source>
</evidence>
<dbReference type="PROSITE" id="PS51755">
    <property type="entry name" value="OMPR_PHOB"/>
    <property type="match status" value="1"/>
</dbReference>
<feature type="region of interest" description="Disordered" evidence="6">
    <location>
        <begin position="1093"/>
        <end position="1117"/>
    </location>
</feature>
<dbReference type="InterPro" id="IPR005158">
    <property type="entry name" value="BTAD"/>
</dbReference>
<dbReference type="InterPro" id="IPR027417">
    <property type="entry name" value="P-loop_NTPase"/>
</dbReference>
<reference evidence="8 9" key="1">
    <citation type="submission" date="2020-08" db="EMBL/GenBank/DDBJ databases">
        <title>Genomic Encyclopedia of Type Strains, Phase III (KMG-III): the genomes of soil and plant-associated and newly described type strains.</title>
        <authorList>
            <person name="Whitman W."/>
        </authorList>
    </citation>
    <scope>NUCLEOTIDE SEQUENCE [LARGE SCALE GENOMIC DNA]</scope>
    <source>
        <strain evidence="8 9">CECT 8640</strain>
    </source>
</reference>
<feature type="DNA-binding region" description="OmpR/PhoB-type" evidence="5">
    <location>
        <begin position="1"/>
        <end position="105"/>
    </location>
</feature>
<dbReference type="GO" id="GO:0000160">
    <property type="term" value="P:phosphorelay signal transduction system"/>
    <property type="evidence" value="ECO:0007669"/>
    <property type="project" value="InterPro"/>
</dbReference>
<dbReference type="SMART" id="SM01043">
    <property type="entry name" value="BTAD"/>
    <property type="match status" value="1"/>
</dbReference>
<evidence type="ECO:0000256" key="6">
    <source>
        <dbReference type="SAM" id="MobiDB-lite"/>
    </source>
</evidence>
<dbReference type="SUPFAM" id="SSF52540">
    <property type="entry name" value="P-loop containing nucleoside triphosphate hydrolases"/>
    <property type="match status" value="1"/>
</dbReference>
<sequence length="1117" mass="118544">MTGPDPLPLVVELLGPVRVWRDGVEVDVGAARRRAVFAMLALRAGRTVSRSELIEGVWGDAPPATAEAGLYNHVSGLRQAFEPRRSRRSAAGVIVSTGGGYSLRIDHAGLDVHRFEQHRVRAQALAGTDVPGALAELERALALWRGDALSDVLGPFAESQRARLAELRLATVERRAELALAVGRGADVVAELSGLIAEHPVREGLHALLVTALHRSGRQAEALRAYRDAQRVLVDGMGIEPGPALRRAHREVLGGPARAARAQRTRSPEVAGIGFVGRHRELDLLRRAVTEVAAGRGGAVWLDGEPGVGKSAVLAAGLAGAGDAGCRVAWATGDELGGRLPLRVVLDALDGIAPHGRAAPADRVELATEWPEAVERLAEYVAEVCADGPLVLVVDGVQWADEASVRFWHGLLPLSARLPLLLVAAARPVPRRVDVARVRRAVVESGGEVVELDALPPADVAALVTALVGAPPGDGLRRLYGLAGGNPRYTRELVDAMLRDGRVEFRDDMAEVEADEDCEQVMPQTLVAALTKWLGFLSSEATGVLRWAALLGDEFAAADAATVAGRQVSELVMAVDEASAAGLLTDAGGRLAFRHPLLRRALYQAMPGAVRNALHREAARSLAEAGASTVAVARQLAAAPAAVDTWVADWLAEHEDELAEHAPELAARLLRAVVDQPSTDSARRERLAARLADLLFRLGRRPDAVAGFVLTRSRDPGQAAEMRWLLRYLEHADGDPAVLRAAVSDDEVPAVWRARLAALLSTPPHASGAGAEEMARLALRRAEDSGDAFAAAHAWWASWLACSARLAHEEALACADRGLAVVAGRADLRRWRTRLTADKAATLRHLDRFADADAVLRAGRAAVGASDTLHIAAAVQDYWLGRWDGTGADEPGRGYVLPLHGLGALVTARRGLVETARRHLDAGSGQPADDHRVADFGLVAEALLAEAAGQPDRAVAVVRPLLHVPRTASRHQWLPLLTRLALAAGRRDLAVRAAEVGAEDAALERVPAGASAAAAHCLGLVDGDPEPVLATANRYRDVGRPVELAEALEDAAALLAARGHDTDAWTALDEAVAGYHRLGAVLDVRRARTRLDRTRHGSTGLDRTGLDRTARQEDGTG</sequence>
<organism evidence="8 9">
    <name type="scientific">Saccharothrix tamanrassetensis</name>
    <dbReference type="NCBI Taxonomy" id="1051531"/>
    <lineage>
        <taxon>Bacteria</taxon>
        <taxon>Bacillati</taxon>
        <taxon>Actinomycetota</taxon>
        <taxon>Actinomycetes</taxon>
        <taxon>Pseudonocardiales</taxon>
        <taxon>Pseudonocardiaceae</taxon>
        <taxon>Saccharothrix</taxon>
    </lineage>
</organism>
<dbReference type="SUPFAM" id="SSF46894">
    <property type="entry name" value="C-terminal effector domain of the bipartite response regulators"/>
    <property type="match status" value="1"/>
</dbReference>
<keyword evidence="3 5" id="KW-0238">DNA-binding</keyword>
<dbReference type="GO" id="GO:0003677">
    <property type="term" value="F:DNA binding"/>
    <property type="evidence" value="ECO:0007669"/>
    <property type="project" value="UniProtKB-UniRule"/>
</dbReference>
<dbReference type="SMART" id="SM00862">
    <property type="entry name" value="Trans_reg_C"/>
    <property type="match status" value="1"/>
</dbReference>
<keyword evidence="4" id="KW-0804">Transcription</keyword>
<evidence type="ECO:0000256" key="5">
    <source>
        <dbReference type="PROSITE-ProRule" id="PRU01091"/>
    </source>
</evidence>
<dbReference type="InterPro" id="IPR041664">
    <property type="entry name" value="AAA_16"/>
</dbReference>
<comment type="caution">
    <text evidence="8">The sequence shown here is derived from an EMBL/GenBank/DDBJ whole genome shotgun (WGS) entry which is preliminary data.</text>
</comment>
<evidence type="ECO:0000313" key="9">
    <source>
        <dbReference type="Proteomes" id="UP000547510"/>
    </source>
</evidence>
<dbReference type="InterPro" id="IPR036388">
    <property type="entry name" value="WH-like_DNA-bd_sf"/>
</dbReference>
<feature type="domain" description="OmpR/PhoB-type" evidence="7">
    <location>
        <begin position="1"/>
        <end position="105"/>
    </location>
</feature>
<evidence type="ECO:0000256" key="4">
    <source>
        <dbReference type="ARBA" id="ARBA00023163"/>
    </source>
</evidence>
<dbReference type="EMBL" id="JACHJN010000007">
    <property type="protein sequence ID" value="MBB5958253.1"/>
    <property type="molecule type" value="Genomic_DNA"/>
</dbReference>
<dbReference type="CDD" id="cd15831">
    <property type="entry name" value="BTAD"/>
    <property type="match status" value="1"/>
</dbReference>
<dbReference type="InterPro" id="IPR011990">
    <property type="entry name" value="TPR-like_helical_dom_sf"/>
</dbReference>
<evidence type="ECO:0000256" key="2">
    <source>
        <dbReference type="ARBA" id="ARBA00023015"/>
    </source>
</evidence>
<dbReference type="Gene3D" id="1.25.40.10">
    <property type="entry name" value="Tetratricopeptide repeat domain"/>
    <property type="match status" value="1"/>
</dbReference>
<dbReference type="RefSeq" id="WP_184694032.1">
    <property type="nucleotide sequence ID" value="NZ_JACHJN010000007.1"/>
</dbReference>
<keyword evidence="9" id="KW-1185">Reference proteome</keyword>
<dbReference type="InterPro" id="IPR001867">
    <property type="entry name" value="OmpR/PhoB-type_DNA-bd"/>
</dbReference>
<evidence type="ECO:0000313" key="8">
    <source>
        <dbReference type="EMBL" id="MBB5958253.1"/>
    </source>
</evidence>
<keyword evidence="2" id="KW-0805">Transcription regulation</keyword>
<dbReference type="Pfam" id="PF00486">
    <property type="entry name" value="Trans_reg_C"/>
    <property type="match status" value="1"/>
</dbReference>
<dbReference type="PANTHER" id="PTHR35807">
    <property type="entry name" value="TRANSCRIPTIONAL REGULATOR REDD-RELATED"/>
    <property type="match status" value="1"/>
</dbReference>
<dbReference type="Gene3D" id="1.10.10.10">
    <property type="entry name" value="Winged helix-like DNA-binding domain superfamily/Winged helix DNA-binding domain"/>
    <property type="match status" value="1"/>
</dbReference>
<evidence type="ECO:0000256" key="3">
    <source>
        <dbReference type="ARBA" id="ARBA00023125"/>
    </source>
</evidence>
<comment type="similarity">
    <text evidence="1">Belongs to the AfsR/DnrI/RedD regulatory family.</text>
</comment>
<proteinExistence type="inferred from homology"/>
<dbReference type="SUPFAM" id="SSF48452">
    <property type="entry name" value="TPR-like"/>
    <property type="match status" value="1"/>
</dbReference>
<dbReference type="GO" id="GO:0006355">
    <property type="term" value="P:regulation of DNA-templated transcription"/>
    <property type="evidence" value="ECO:0007669"/>
    <property type="project" value="InterPro"/>
</dbReference>
<dbReference type="PANTHER" id="PTHR35807:SF1">
    <property type="entry name" value="TRANSCRIPTIONAL REGULATOR REDD"/>
    <property type="match status" value="1"/>
</dbReference>
<name>A0A841CMV2_9PSEU</name>
<dbReference type="InterPro" id="IPR051677">
    <property type="entry name" value="AfsR-DnrI-RedD_regulator"/>
</dbReference>
<dbReference type="Pfam" id="PF03704">
    <property type="entry name" value="BTAD"/>
    <property type="match status" value="1"/>
</dbReference>
<dbReference type="InterPro" id="IPR016032">
    <property type="entry name" value="Sig_transdc_resp-reg_C-effctor"/>
</dbReference>
<dbReference type="Pfam" id="PF13191">
    <property type="entry name" value="AAA_16"/>
    <property type="match status" value="1"/>
</dbReference>
<evidence type="ECO:0000259" key="7">
    <source>
        <dbReference type="PROSITE" id="PS51755"/>
    </source>
</evidence>
<feature type="compositionally biased region" description="Basic and acidic residues" evidence="6">
    <location>
        <begin position="1104"/>
        <end position="1117"/>
    </location>
</feature>
<dbReference type="Proteomes" id="UP000547510">
    <property type="component" value="Unassembled WGS sequence"/>
</dbReference>
<accession>A0A841CMV2</accession>
<protein>
    <submittedName>
        <fullName evidence="8">DNA-binding SARP family transcriptional activator</fullName>
    </submittedName>
</protein>